<evidence type="ECO:0000256" key="2">
    <source>
        <dbReference type="ARBA" id="ARBA00022679"/>
    </source>
</evidence>
<keyword evidence="2 4" id="KW-0808">Transferase</keyword>
<dbReference type="PANTHER" id="PTHR42679:SF2">
    <property type="entry name" value="S-METHYL-5'-THIOADENOSINE PHOSPHORYLASE"/>
    <property type="match status" value="1"/>
</dbReference>
<feature type="binding site" evidence="4">
    <location>
        <position position="189"/>
    </location>
    <ligand>
        <name>phosphate</name>
        <dbReference type="ChEBI" id="CHEBI:43474"/>
    </ligand>
</feature>
<evidence type="ECO:0000256" key="3">
    <source>
        <dbReference type="ARBA" id="ARBA00022726"/>
    </source>
</evidence>
<dbReference type="InterPro" id="IPR010044">
    <property type="entry name" value="MTAP"/>
</dbReference>
<name>A0A1J1IPC1_9DIPT</name>
<feature type="binding site" evidence="4">
    <location>
        <begin position="212"/>
        <end position="214"/>
    </location>
    <ligand>
        <name>substrate</name>
    </ligand>
</feature>
<dbReference type="AlphaFoldDB" id="A0A1J1IPC1"/>
<dbReference type="EMBL" id="CVRI01000057">
    <property type="protein sequence ID" value="CRL02083.1"/>
    <property type="molecule type" value="Genomic_DNA"/>
</dbReference>
<dbReference type="Gene3D" id="3.40.50.1580">
    <property type="entry name" value="Nucleoside phosphorylase domain"/>
    <property type="match status" value="1"/>
</dbReference>
<dbReference type="SUPFAM" id="SSF53167">
    <property type="entry name" value="Purine and uridine phosphorylases"/>
    <property type="match status" value="1"/>
</dbReference>
<evidence type="ECO:0000313" key="7">
    <source>
        <dbReference type="Proteomes" id="UP000183832"/>
    </source>
</evidence>
<feature type="site" description="Important for substrate specificity" evidence="4">
    <location>
        <position position="170"/>
    </location>
</feature>
<dbReference type="HAMAP" id="MF_01963">
    <property type="entry name" value="MTAP"/>
    <property type="match status" value="1"/>
</dbReference>
<proteinExistence type="inferred from homology"/>
<reference evidence="6 7" key="1">
    <citation type="submission" date="2015-04" db="EMBL/GenBank/DDBJ databases">
        <authorList>
            <person name="Syromyatnikov M.Y."/>
            <person name="Popov V.N."/>
        </authorList>
    </citation>
    <scope>NUCLEOTIDE SEQUENCE [LARGE SCALE GENOMIC DNA]</scope>
</reference>
<comment type="similarity">
    <text evidence="4">Belongs to the PNP/MTAP phosphorylase family. MTAP subfamily.</text>
</comment>
<dbReference type="GO" id="GO:0006166">
    <property type="term" value="P:purine ribonucleoside salvage"/>
    <property type="evidence" value="ECO:0007669"/>
    <property type="project" value="UniProtKB-KW"/>
</dbReference>
<protein>
    <recommendedName>
        <fullName evidence="4">S-methyl-5'-thioadenosine phosphorylase</fullName>
        <ecNumber evidence="4">2.4.2.28</ecNumber>
    </recommendedName>
    <alternativeName>
        <fullName evidence="4">5'-methylthioadenosine phosphorylase</fullName>
        <shortName evidence="4">MTA phosphorylase</shortName>
        <shortName evidence="4">MTAP</shortName>
        <shortName evidence="4">MTAPase</shortName>
    </alternativeName>
</protein>
<feature type="site" description="Important for substrate specificity" evidence="4">
    <location>
        <position position="225"/>
    </location>
</feature>
<dbReference type="GO" id="GO:0005829">
    <property type="term" value="C:cytosol"/>
    <property type="evidence" value="ECO:0007669"/>
    <property type="project" value="TreeGrafter"/>
</dbReference>
<dbReference type="InterPro" id="IPR035994">
    <property type="entry name" value="Nucleoside_phosphorylase_sf"/>
</dbReference>
<comment type="catalytic activity">
    <reaction evidence="4">
        <text>S-methyl-5'-thioadenosine + phosphate = 5-(methylsulfanyl)-alpha-D-ribose 1-phosphate + adenine</text>
        <dbReference type="Rhea" id="RHEA:11852"/>
        <dbReference type="ChEBI" id="CHEBI:16708"/>
        <dbReference type="ChEBI" id="CHEBI:17509"/>
        <dbReference type="ChEBI" id="CHEBI:43474"/>
        <dbReference type="ChEBI" id="CHEBI:58533"/>
        <dbReference type="EC" id="2.4.2.28"/>
    </reaction>
</comment>
<feature type="binding site" evidence="4">
    <location>
        <begin position="52"/>
        <end position="53"/>
    </location>
    <ligand>
        <name>phosphate</name>
        <dbReference type="ChEBI" id="CHEBI:43474"/>
    </ligand>
</feature>
<sequence length="277" mass="30236">MAKVKIGIIGGTGLDCPDILENRKEKIVSTPFGSSEIVEGSISGVECVLLARHGKSHALSPSNVNYRANVHALKLLDVTHIIATTATGSLKNEIKPGDIVILDDFIDRTKSRVCTFYDGSEISGVGVCHIPMSPAFDERTRQVIIETAKEHGIEVHQKGTAVSIEGPRFSTKAESHLFRSWNCDLVNMTLVPEVILAKEAGLLYASIAMATDYDSWRECETAVCVEEVMATFKKNVAKVTQLILAVVPQIAKLDWSETIADLKKLVNGSIMLPNQYK</sequence>
<keyword evidence="7" id="KW-1185">Reference proteome</keyword>
<comment type="pathway">
    <text evidence="4">Amino-acid biosynthesis; L-methionine biosynthesis via salvage pathway; S-methyl-5-thio-alpha-D-ribose 1-phosphate from S-methyl-5'-thioadenosine (phosphorylase route): step 1/1.</text>
</comment>
<feature type="binding site" evidence="4">
    <location>
        <position position="188"/>
    </location>
    <ligand>
        <name>substrate</name>
    </ligand>
</feature>
<keyword evidence="4" id="KW-0963">Cytoplasm</keyword>
<dbReference type="GO" id="GO:0005634">
    <property type="term" value="C:nucleus"/>
    <property type="evidence" value="ECO:0007669"/>
    <property type="project" value="UniProtKB-SubCell"/>
</dbReference>
<dbReference type="STRING" id="568069.A0A1J1IPC1"/>
<dbReference type="NCBIfam" id="TIGR01694">
    <property type="entry name" value="MTAP"/>
    <property type="match status" value="1"/>
</dbReference>
<evidence type="ECO:0000256" key="1">
    <source>
        <dbReference type="ARBA" id="ARBA00022676"/>
    </source>
</evidence>
<dbReference type="EC" id="2.4.2.28" evidence="4"/>
<comment type="subunit">
    <text evidence="4">Homotrimer.</text>
</comment>
<gene>
    <name evidence="6" type="ORF">CLUMA_CG015057</name>
</gene>
<dbReference type="PANTHER" id="PTHR42679">
    <property type="entry name" value="S-METHYL-5'-THIOADENOSINE PHOSPHORYLASE"/>
    <property type="match status" value="1"/>
</dbReference>
<evidence type="ECO:0000259" key="5">
    <source>
        <dbReference type="Pfam" id="PF01048"/>
    </source>
</evidence>
<feature type="binding site" evidence="4">
    <location>
        <position position="12"/>
    </location>
    <ligand>
        <name>phosphate</name>
        <dbReference type="ChEBI" id="CHEBI:43474"/>
    </ligand>
</feature>
<feature type="domain" description="Nucleoside phosphorylase" evidence="5">
    <location>
        <begin position="5"/>
        <end position="247"/>
    </location>
</feature>
<keyword evidence="4" id="KW-0539">Nucleus</keyword>
<dbReference type="GO" id="GO:0019509">
    <property type="term" value="P:L-methionine salvage from methylthioadenosine"/>
    <property type="evidence" value="ECO:0007669"/>
    <property type="project" value="UniProtKB-UniRule"/>
</dbReference>
<comment type="subcellular location">
    <subcellularLocation>
        <location evidence="4">Cytoplasm</location>
    </subcellularLocation>
    <subcellularLocation>
        <location evidence="4">Nucleus</location>
    </subcellularLocation>
</comment>
<dbReference type="OrthoDB" id="431409at2759"/>
<dbReference type="CDD" id="cd09010">
    <property type="entry name" value="MTAP_SsMTAPII_like_MTIP"/>
    <property type="match status" value="1"/>
</dbReference>
<keyword evidence="3 4" id="KW-0660">Purine salvage</keyword>
<dbReference type="Pfam" id="PF01048">
    <property type="entry name" value="PNP_UDP_1"/>
    <property type="match status" value="1"/>
</dbReference>
<feature type="binding site" evidence="4">
    <location>
        <begin position="85"/>
        <end position="86"/>
    </location>
    <ligand>
        <name>phosphate</name>
        <dbReference type="ChEBI" id="CHEBI:43474"/>
    </ligand>
</feature>
<accession>A0A1J1IPC1</accession>
<keyword evidence="1 4" id="KW-0328">Glycosyltransferase</keyword>
<evidence type="ECO:0000256" key="4">
    <source>
        <dbReference type="HAMAP-Rule" id="MF_03155"/>
    </source>
</evidence>
<evidence type="ECO:0000313" key="6">
    <source>
        <dbReference type="EMBL" id="CRL02083.1"/>
    </source>
</evidence>
<dbReference type="UniPathway" id="UPA00904">
    <property type="reaction ID" value="UER00873"/>
</dbReference>
<organism evidence="6 7">
    <name type="scientific">Clunio marinus</name>
    <dbReference type="NCBI Taxonomy" id="568069"/>
    <lineage>
        <taxon>Eukaryota</taxon>
        <taxon>Metazoa</taxon>
        <taxon>Ecdysozoa</taxon>
        <taxon>Arthropoda</taxon>
        <taxon>Hexapoda</taxon>
        <taxon>Insecta</taxon>
        <taxon>Pterygota</taxon>
        <taxon>Neoptera</taxon>
        <taxon>Endopterygota</taxon>
        <taxon>Diptera</taxon>
        <taxon>Nematocera</taxon>
        <taxon>Chironomoidea</taxon>
        <taxon>Chironomidae</taxon>
        <taxon>Clunio</taxon>
    </lineage>
</organism>
<dbReference type="InterPro" id="IPR000845">
    <property type="entry name" value="Nucleoside_phosphorylase_d"/>
</dbReference>
<comment type="function">
    <text evidence="4">Catalyzes the reversible phosphorylation of S-methyl-5'-thioadenosine (MTA) to adenine and 5-methylthioribose-1-phosphate. Involved in the breakdown of MTA, a major by-product of polyamine biosynthesis. Responsible for the first step in the methionine salvage pathway after MTA has been generated from S-adenosylmethionine. Has broad substrate specificity with 6-aminopurine nucleosides as preferred substrates.</text>
</comment>
<dbReference type="Proteomes" id="UP000183832">
    <property type="component" value="Unassembled WGS sequence"/>
</dbReference>
<dbReference type="GO" id="GO:0017061">
    <property type="term" value="F:S-methyl-5-thioadenosine phosphorylase activity"/>
    <property type="evidence" value="ECO:0007669"/>
    <property type="project" value="UniProtKB-UniRule"/>
</dbReference>